<evidence type="ECO:0000313" key="2">
    <source>
        <dbReference type="Proteomes" id="UP001236585"/>
    </source>
</evidence>
<organism evidence="1 2">
    <name type="scientific">Candidatus Mycobacterium wuenschmannii</name>
    <dbReference type="NCBI Taxonomy" id="3027808"/>
    <lineage>
        <taxon>Bacteria</taxon>
        <taxon>Bacillati</taxon>
        <taxon>Actinomycetota</taxon>
        <taxon>Actinomycetes</taxon>
        <taxon>Mycobacteriales</taxon>
        <taxon>Mycobacteriaceae</taxon>
        <taxon>Mycobacterium</taxon>
    </lineage>
</organism>
<dbReference type="EMBL" id="CP126981">
    <property type="protein sequence ID" value="WIM87133.1"/>
    <property type="molecule type" value="Genomic_DNA"/>
</dbReference>
<evidence type="ECO:0000313" key="1">
    <source>
        <dbReference type="EMBL" id="WIM87133.1"/>
    </source>
</evidence>
<gene>
    <name evidence="1" type="ORF">PT015_20040</name>
</gene>
<name>A0ABY8VU40_9MYCO</name>
<keyword evidence="2" id="KW-1185">Reference proteome</keyword>
<dbReference type="Proteomes" id="UP001236585">
    <property type="component" value="Chromosome"/>
</dbReference>
<dbReference type="RefSeq" id="WP_285186743.1">
    <property type="nucleotide sequence ID" value="NZ_CP126981.1"/>
</dbReference>
<reference evidence="1 2" key="1">
    <citation type="journal article" date="2023" name="Microbiol. Resour. Announc.">
        <title>Complete Genome Sequence of Mycobacterium wuenschmanii, a novel Nontuberculous Mycobacterium Isolated from a captive population of Amazon Milk Frogs.</title>
        <authorList>
            <person name="Hicks J."/>
            <person name="Zeineldin M."/>
            <person name="Ward H."/>
            <person name="Wuenschmann A."/>
            <person name="Camp P."/>
            <person name="Farrell D."/>
            <person name="Lehman K."/>
            <person name="Thacker T."/>
            <person name="Cuthbert E."/>
        </authorList>
    </citation>
    <scope>NUCLEOTIDE SEQUENCE [LARGE SCALE GENOMIC DNA]</scope>
    <source>
        <strain evidence="1 2">Wuenschmanii</strain>
    </source>
</reference>
<protein>
    <recommendedName>
        <fullName evidence="3">PE-PGRS family protein</fullName>
    </recommendedName>
</protein>
<evidence type="ECO:0008006" key="3">
    <source>
        <dbReference type="Google" id="ProtNLM"/>
    </source>
</evidence>
<accession>A0ABY8VU40</accession>
<sequence>MGTAGRQVGNRIERKILMQLTLRHNDLGWARQTATTLSGVRARTVAAGIAVVGASVIAAVPAIQHPAGPQHRDVQLVNSGDIIEVLGSAAANLAERQTEIAASDLPATLTGLTTEYSTRISESFAESGAALQSAIAQFPTVLQEVSALYAEGNALEAFTDLNGFFLRQGLGGIGRPLFDLLDSTRPDGTGGVGIIGELSQLSTNVTQQLFSVETFRGASYALLAPSITAGFRASLETDAYTDQLEAGDTAGALNTLFQAPVRILDAFLNGDNFDGTVIDLEDEPFPGIFTEAGPIDFFFRILPDSIAEALGGPSGGDAAAAATDLSLVEDVTSIFDASSLFDASSWLDASSWFDVSSWFDEGMLLAAIDPGDIINAVTAELAI</sequence>
<proteinExistence type="predicted"/>